<sequence length="51" mass="6017">MLLEQQITGRAAYLLLKQYLDAARPAKFLPEQHFFLLQQINRPAFIFRISP</sequence>
<reference evidence="1" key="2">
    <citation type="submission" date="2020-11" db="EMBL/GenBank/DDBJ databases">
        <authorList>
            <person name="McCartney M.A."/>
            <person name="Auch B."/>
            <person name="Kono T."/>
            <person name="Mallez S."/>
            <person name="Becker A."/>
            <person name="Gohl D.M."/>
            <person name="Silverstein K.A.T."/>
            <person name="Koren S."/>
            <person name="Bechman K.B."/>
            <person name="Herman A."/>
            <person name="Abrahante J.E."/>
            <person name="Garbe J."/>
        </authorList>
    </citation>
    <scope>NUCLEOTIDE SEQUENCE</scope>
    <source>
        <strain evidence="1">Duluth1</strain>
        <tissue evidence="1">Whole animal</tissue>
    </source>
</reference>
<dbReference type="EMBL" id="JAIWYP010000002">
    <property type="protein sequence ID" value="KAH3873774.1"/>
    <property type="molecule type" value="Genomic_DNA"/>
</dbReference>
<keyword evidence="2" id="KW-1185">Reference proteome</keyword>
<reference evidence="1" key="1">
    <citation type="journal article" date="2019" name="bioRxiv">
        <title>The Genome of the Zebra Mussel, Dreissena polymorpha: A Resource for Invasive Species Research.</title>
        <authorList>
            <person name="McCartney M.A."/>
            <person name="Auch B."/>
            <person name="Kono T."/>
            <person name="Mallez S."/>
            <person name="Zhang Y."/>
            <person name="Obille A."/>
            <person name="Becker A."/>
            <person name="Abrahante J.E."/>
            <person name="Garbe J."/>
            <person name="Badalamenti J.P."/>
            <person name="Herman A."/>
            <person name="Mangelson H."/>
            <person name="Liachko I."/>
            <person name="Sullivan S."/>
            <person name="Sone E.D."/>
            <person name="Koren S."/>
            <person name="Silverstein K.A.T."/>
            <person name="Beckman K.B."/>
            <person name="Gohl D.M."/>
        </authorList>
    </citation>
    <scope>NUCLEOTIDE SEQUENCE</scope>
    <source>
        <strain evidence="1">Duluth1</strain>
        <tissue evidence="1">Whole animal</tissue>
    </source>
</reference>
<accession>A0A9D4MDN5</accession>
<proteinExistence type="predicted"/>
<name>A0A9D4MDN5_DREPO</name>
<evidence type="ECO:0000313" key="1">
    <source>
        <dbReference type="EMBL" id="KAH3873774.1"/>
    </source>
</evidence>
<protein>
    <submittedName>
        <fullName evidence="1">Uncharacterized protein</fullName>
    </submittedName>
</protein>
<comment type="caution">
    <text evidence="1">The sequence shown here is derived from an EMBL/GenBank/DDBJ whole genome shotgun (WGS) entry which is preliminary data.</text>
</comment>
<dbReference type="Proteomes" id="UP000828390">
    <property type="component" value="Unassembled WGS sequence"/>
</dbReference>
<organism evidence="1 2">
    <name type="scientific">Dreissena polymorpha</name>
    <name type="common">Zebra mussel</name>
    <name type="synonym">Mytilus polymorpha</name>
    <dbReference type="NCBI Taxonomy" id="45954"/>
    <lineage>
        <taxon>Eukaryota</taxon>
        <taxon>Metazoa</taxon>
        <taxon>Spiralia</taxon>
        <taxon>Lophotrochozoa</taxon>
        <taxon>Mollusca</taxon>
        <taxon>Bivalvia</taxon>
        <taxon>Autobranchia</taxon>
        <taxon>Heteroconchia</taxon>
        <taxon>Euheterodonta</taxon>
        <taxon>Imparidentia</taxon>
        <taxon>Neoheterodontei</taxon>
        <taxon>Myida</taxon>
        <taxon>Dreissenoidea</taxon>
        <taxon>Dreissenidae</taxon>
        <taxon>Dreissena</taxon>
    </lineage>
</organism>
<evidence type="ECO:0000313" key="2">
    <source>
        <dbReference type="Proteomes" id="UP000828390"/>
    </source>
</evidence>
<gene>
    <name evidence="1" type="ORF">DPMN_037012</name>
</gene>
<dbReference type="AlphaFoldDB" id="A0A9D4MDN5"/>